<protein>
    <submittedName>
        <fullName evidence="2">Tail fiber domain-containing protein</fullName>
    </submittedName>
</protein>
<dbReference type="Proteomes" id="UP001302274">
    <property type="component" value="Unassembled WGS sequence"/>
</dbReference>
<evidence type="ECO:0000313" key="2">
    <source>
        <dbReference type="EMBL" id="MEA9355928.1"/>
    </source>
</evidence>
<dbReference type="InterPro" id="IPR030392">
    <property type="entry name" value="S74_ICA"/>
</dbReference>
<keyword evidence="3" id="KW-1185">Reference proteome</keyword>
<sequence length="1225" mass="126740">MRKQNLKLLILLILISGCIADKGKIDISLKRKTNTSVSVSANVSSVQIINNQLVITGAGFTDISAVKVNGNSLNQDFSIESKTDTKIIANSLSAVSFDVSKLFHLILSDANASATFPIDFSLCSATLNGFGFNCAITAIDKDVLSYDANTGTWKPRASTGINYLGAFNASANPPAPTPNPFPTSGSYYIVSADGMIGATSFVVGDWLISNGTAWQKIGNSTLVTSVFSRTGNIVAQEGDYDLDKLTDVDLSVAPVNGKVLKFNGTHWVAADDLSGGGAASVVTATIADGAVTDAKITAVAASKITGTINSSQILDGTIVNADINAAAAIDYSKLNIPAATIPYAKLNIADGDIPAAKISGLTAVTTVLATAITDADTTHAPDGNSVYDALALKLNTSGGALTSAGTISNVPNPVGPLDVSNRQYVDTKLDKTAGGTVLGSLSLDTDVKLKGTANYVTLKADGATTAYTFTLPPSAGTSGQVLTTNGLNPSTLSWTTPTSVTGTTLTGDIGGTVGANTIGSGKVTLAHLSATGTKNNTTYLRGDNTWSTFITDVRDATLGTVTPTVSIPLLPITTGDTLAVAFNKTQGQLNNIAANSVTKDGVNFLTGATAIQGMTARLTVPTPLITDLGDATNVQYVSNAIAAATVWTTAGPDVYRATGNVGVGTTTPTASLSIAGTATSSGTATLTAVTTTTTMTTSETVTLNVGDYLIPTTTPAQARTVTVGGTGTSFTVSPAFTANVTGENFTVYPATMNINGKFVVQGSTGNVGIGTSRPDSGLSIVGGGSFEDDLHIDAYTETQEGAIMLRRARGTVDAPTALLANDRIGFLAFRGYTGTTFNEVASISGHADTDLASVLSGHLRFFTRSAGSYFERIRLASNGYVGMGTTTPAHALDVYGDCIAWMGNCINTTGPSNVISYVATTLKFSSNGTQAINLNRFLGAQGTAVATTDIDGVLVTRGGILSNIYVRADANTNDGITSFTIYKNAASTGVVVSLAAATTTASDTVSSIPVAAGDRISARVSTLGTAGVLTRAMLSVDHVITTNVFSSQWATNGSDISFSGGSVGIGTTTPAYNLEVNGTVAGTSAYATTSDGRFKKDITVIPNALEKLTSLEGVYYFFRSDEFPEKNFSHHREMGVIAQKVEKVFPEAVSRDDKGFRSVAYTMLIAPIIESIKIIKGRLIGHDKELQIQKKEIAFVKQQNAKLLEENTAIKSYLCSRDPNASICK</sequence>
<name>A0ABU5VU71_9BACT</name>
<evidence type="ECO:0000313" key="3">
    <source>
        <dbReference type="Proteomes" id="UP001302274"/>
    </source>
</evidence>
<dbReference type="EMBL" id="JAYGJQ010000001">
    <property type="protein sequence ID" value="MEA9355928.1"/>
    <property type="molecule type" value="Genomic_DNA"/>
</dbReference>
<dbReference type="PROSITE" id="PS51688">
    <property type="entry name" value="ICA"/>
    <property type="match status" value="1"/>
</dbReference>
<reference evidence="2 3" key="1">
    <citation type="submission" date="2023-11" db="EMBL/GenBank/DDBJ databases">
        <title>A Novel Polar Bacteriovorax (B. antarcticus) Isolated from the Biocrust in Antarctica.</title>
        <authorList>
            <person name="Mun W."/>
            <person name="Choi S.Y."/>
            <person name="Mitchell R.J."/>
        </authorList>
    </citation>
    <scope>NUCLEOTIDE SEQUENCE [LARGE SCALE GENOMIC DNA]</scope>
    <source>
        <strain evidence="2 3">PP10</strain>
    </source>
</reference>
<evidence type="ECO:0000259" key="1">
    <source>
        <dbReference type="PROSITE" id="PS51688"/>
    </source>
</evidence>
<dbReference type="RefSeq" id="WP_323575571.1">
    <property type="nucleotide sequence ID" value="NZ_JAYGJQ010000001.1"/>
</dbReference>
<accession>A0ABU5VU71</accession>
<feature type="domain" description="Peptidase S74" evidence="1">
    <location>
        <begin position="1090"/>
        <end position="1186"/>
    </location>
</feature>
<dbReference type="Pfam" id="PF13884">
    <property type="entry name" value="Peptidase_S74"/>
    <property type="match status" value="1"/>
</dbReference>
<comment type="caution">
    <text evidence="2">The sequence shown here is derived from an EMBL/GenBank/DDBJ whole genome shotgun (WGS) entry which is preliminary data.</text>
</comment>
<organism evidence="2 3">
    <name type="scientific">Bacteriovorax antarcticus</name>
    <dbReference type="NCBI Taxonomy" id="3088717"/>
    <lineage>
        <taxon>Bacteria</taxon>
        <taxon>Pseudomonadati</taxon>
        <taxon>Bdellovibrionota</taxon>
        <taxon>Bacteriovoracia</taxon>
        <taxon>Bacteriovoracales</taxon>
        <taxon>Bacteriovoracaceae</taxon>
        <taxon>Bacteriovorax</taxon>
    </lineage>
</organism>
<proteinExistence type="predicted"/>
<gene>
    <name evidence="2" type="ORF">SHI21_06940</name>
</gene>
<dbReference type="PROSITE" id="PS51257">
    <property type="entry name" value="PROKAR_LIPOPROTEIN"/>
    <property type="match status" value="1"/>
</dbReference>